<protein>
    <recommendedName>
        <fullName evidence="9">Acetylglutamate kinase</fullName>
        <ecNumber evidence="9">2.7.2.8</ecNumber>
    </recommendedName>
    <alternativeName>
        <fullName evidence="9">N-acetyl-L-glutamate 5-phosphotransferase</fullName>
    </alternativeName>
    <alternativeName>
        <fullName evidence="9">NAG kinase</fullName>
        <shortName evidence="9">NAGK</shortName>
    </alternativeName>
</protein>
<dbReference type="NCBIfam" id="TIGR00761">
    <property type="entry name" value="argB"/>
    <property type="match status" value="1"/>
</dbReference>
<dbReference type="PANTHER" id="PTHR23342">
    <property type="entry name" value="N-ACETYLGLUTAMATE SYNTHASE"/>
    <property type="match status" value="1"/>
</dbReference>
<keyword evidence="3 9" id="KW-0028">Amino-acid biosynthesis</keyword>
<dbReference type="PIRSF" id="PIRSF000728">
    <property type="entry name" value="NAGK"/>
    <property type="match status" value="1"/>
</dbReference>
<feature type="site" description="Transition state stabilizer" evidence="9">
    <location>
        <position position="251"/>
    </location>
</feature>
<gene>
    <name evidence="9" type="primary">argB</name>
    <name evidence="11" type="ORF">AMJ74_00505</name>
</gene>
<sequence length="305" mass="33317">MEQVGILKQALPYIRKYKNKTFVVKIGGELIQDTSVLEDMAQDLSLLYQIGIRVILVHGGGPQATELSKKLGISPKIIEGRRVTDEETLEVTKMIFAGKINHEILTMLRKHGAKSVGLSGIDGDVVMAKRRNPVAYVNHETGEVGSIDYGHVGDITAINTELLEILLERNYIPVISSLADDGEGHILNINADTVASRIAVAVHAFKYITVTNVSGILRNTGDPQSTISYISQKDAKKLIDDGTIQGGMVPKLRECIHAVENGVKRVHILNGMEKNSLLIEIFTSKGGGTMILNDDEIEEYISTGF</sequence>
<dbReference type="GO" id="GO:0003991">
    <property type="term" value="F:acetylglutamate kinase activity"/>
    <property type="evidence" value="ECO:0007669"/>
    <property type="project" value="UniProtKB-UniRule"/>
</dbReference>
<dbReference type="PANTHER" id="PTHR23342:SF0">
    <property type="entry name" value="N-ACETYLGLUTAMATE SYNTHASE, MITOCHONDRIAL"/>
    <property type="match status" value="1"/>
</dbReference>
<evidence type="ECO:0000256" key="6">
    <source>
        <dbReference type="ARBA" id="ARBA00022777"/>
    </source>
</evidence>
<dbReference type="UniPathway" id="UPA00068">
    <property type="reaction ID" value="UER00107"/>
</dbReference>
<dbReference type="EMBL" id="LJVE01000004">
    <property type="protein sequence ID" value="KPL15832.1"/>
    <property type="molecule type" value="Genomic_DNA"/>
</dbReference>
<dbReference type="AlphaFoldDB" id="A0A0S8K1N4"/>
<comment type="function">
    <text evidence="9">Catalyzes the ATP-dependent phosphorylation of N-acetyl-L-glutamate.</text>
</comment>
<dbReference type="FunFam" id="3.40.1160.10:FF:000004">
    <property type="entry name" value="Acetylglutamate kinase"/>
    <property type="match status" value="1"/>
</dbReference>
<keyword evidence="4 9" id="KW-0808">Transferase</keyword>
<keyword evidence="6 9" id="KW-0418">Kinase</keyword>
<comment type="pathway">
    <text evidence="1 9">Amino-acid biosynthesis; L-arginine biosynthesis; N(2)-acetyl-L-ornithine from L-glutamate: step 2/4.</text>
</comment>
<organism evidence="11 12">
    <name type="scientific">candidate division WOR_3 bacterium SM1_77</name>
    <dbReference type="NCBI Taxonomy" id="1703778"/>
    <lineage>
        <taxon>Bacteria</taxon>
        <taxon>Bacteria division WOR-3</taxon>
    </lineage>
</organism>
<evidence type="ECO:0000256" key="7">
    <source>
        <dbReference type="ARBA" id="ARBA00022840"/>
    </source>
</evidence>
<keyword evidence="9" id="KW-0963">Cytoplasm</keyword>
<evidence type="ECO:0000256" key="8">
    <source>
        <dbReference type="ARBA" id="ARBA00048141"/>
    </source>
</evidence>
<reference evidence="11 12" key="1">
    <citation type="journal article" date="2015" name="Microbiome">
        <title>Genomic resolution of linkages in carbon, nitrogen, and sulfur cycling among widespread estuary sediment bacteria.</title>
        <authorList>
            <person name="Baker B.J."/>
            <person name="Lazar C.S."/>
            <person name="Teske A.P."/>
            <person name="Dick G.J."/>
        </authorList>
    </citation>
    <scope>NUCLEOTIDE SEQUENCE [LARGE SCALE GENOMIC DNA]</scope>
    <source>
        <strain evidence="11">SM1_77</strain>
    </source>
</reference>
<dbReference type="InterPro" id="IPR036393">
    <property type="entry name" value="AceGlu_kinase-like_sf"/>
</dbReference>
<dbReference type="Proteomes" id="UP000050975">
    <property type="component" value="Unassembled WGS sequence"/>
</dbReference>
<evidence type="ECO:0000256" key="4">
    <source>
        <dbReference type="ARBA" id="ARBA00022679"/>
    </source>
</evidence>
<feature type="binding site" evidence="9">
    <location>
        <position position="188"/>
    </location>
    <ligand>
        <name>substrate</name>
    </ligand>
</feature>
<dbReference type="InterPro" id="IPR037528">
    <property type="entry name" value="ArgB"/>
</dbReference>
<evidence type="ECO:0000256" key="1">
    <source>
        <dbReference type="ARBA" id="ARBA00004828"/>
    </source>
</evidence>
<dbReference type="InterPro" id="IPR041727">
    <property type="entry name" value="NAGK-C"/>
</dbReference>
<dbReference type="PATRIC" id="fig|1703778.3.peg.189"/>
<evidence type="ECO:0000256" key="2">
    <source>
        <dbReference type="ARBA" id="ARBA00022571"/>
    </source>
</evidence>
<name>A0A0S8K1N4_UNCW3</name>
<keyword evidence="2 9" id="KW-0055">Arginine biosynthesis</keyword>
<evidence type="ECO:0000256" key="3">
    <source>
        <dbReference type="ARBA" id="ARBA00022605"/>
    </source>
</evidence>
<evidence type="ECO:0000313" key="11">
    <source>
        <dbReference type="EMBL" id="KPL15832.1"/>
    </source>
</evidence>
<dbReference type="Pfam" id="PF00696">
    <property type="entry name" value="AA_kinase"/>
    <property type="match status" value="1"/>
</dbReference>
<dbReference type="SUPFAM" id="SSF53633">
    <property type="entry name" value="Carbamate kinase-like"/>
    <property type="match status" value="1"/>
</dbReference>
<evidence type="ECO:0000256" key="9">
    <source>
        <dbReference type="HAMAP-Rule" id="MF_00082"/>
    </source>
</evidence>
<keyword evidence="7 9" id="KW-0067">ATP-binding</keyword>
<comment type="catalytic activity">
    <reaction evidence="8 9">
        <text>N-acetyl-L-glutamate + ATP = N-acetyl-L-glutamyl 5-phosphate + ADP</text>
        <dbReference type="Rhea" id="RHEA:14629"/>
        <dbReference type="ChEBI" id="CHEBI:30616"/>
        <dbReference type="ChEBI" id="CHEBI:44337"/>
        <dbReference type="ChEBI" id="CHEBI:57936"/>
        <dbReference type="ChEBI" id="CHEBI:456216"/>
        <dbReference type="EC" id="2.7.2.8"/>
    </reaction>
</comment>
<dbReference type="CDD" id="cd04250">
    <property type="entry name" value="AAK_NAGK-C"/>
    <property type="match status" value="1"/>
</dbReference>
<dbReference type="InterPro" id="IPR001057">
    <property type="entry name" value="Glu/AcGlu_kinase"/>
</dbReference>
<evidence type="ECO:0000256" key="5">
    <source>
        <dbReference type="ARBA" id="ARBA00022741"/>
    </source>
</evidence>
<keyword evidence="5 9" id="KW-0547">Nucleotide-binding</keyword>
<dbReference type="PRINTS" id="PR00474">
    <property type="entry name" value="GLU5KINASE"/>
</dbReference>
<feature type="site" description="Transition state stabilizer" evidence="9">
    <location>
        <position position="25"/>
    </location>
</feature>
<feature type="binding site" evidence="9">
    <location>
        <begin position="60"/>
        <end position="61"/>
    </location>
    <ligand>
        <name>substrate</name>
    </ligand>
</feature>
<dbReference type="GO" id="GO:0005737">
    <property type="term" value="C:cytoplasm"/>
    <property type="evidence" value="ECO:0007669"/>
    <property type="project" value="UniProtKB-SubCell"/>
</dbReference>
<dbReference type="InterPro" id="IPR004662">
    <property type="entry name" value="AcgluKinase_fam"/>
</dbReference>
<dbReference type="GO" id="GO:0042450">
    <property type="term" value="P:L-arginine biosynthetic process via ornithine"/>
    <property type="evidence" value="ECO:0007669"/>
    <property type="project" value="UniProtKB-UniRule"/>
</dbReference>
<comment type="similarity">
    <text evidence="9">Belongs to the acetylglutamate kinase family. ArgB subfamily.</text>
</comment>
<evidence type="ECO:0000313" key="12">
    <source>
        <dbReference type="Proteomes" id="UP000050975"/>
    </source>
</evidence>
<feature type="binding site" evidence="9">
    <location>
        <position position="82"/>
    </location>
    <ligand>
        <name>substrate</name>
    </ligand>
</feature>
<dbReference type="Gene3D" id="3.40.1160.10">
    <property type="entry name" value="Acetylglutamate kinase-like"/>
    <property type="match status" value="1"/>
</dbReference>
<evidence type="ECO:0000259" key="10">
    <source>
        <dbReference type="Pfam" id="PF00696"/>
    </source>
</evidence>
<accession>A0A0S8K1N4</accession>
<comment type="caution">
    <text evidence="11">The sequence shown here is derived from an EMBL/GenBank/DDBJ whole genome shotgun (WGS) entry which is preliminary data.</text>
</comment>
<proteinExistence type="inferred from homology"/>
<dbReference type="EC" id="2.7.2.8" evidence="9"/>
<dbReference type="GO" id="GO:0005524">
    <property type="term" value="F:ATP binding"/>
    <property type="evidence" value="ECO:0007669"/>
    <property type="project" value="UniProtKB-UniRule"/>
</dbReference>
<comment type="subcellular location">
    <subcellularLocation>
        <location evidence="9">Cytoplasm</location>
    </subcellularLocation>
</comment>
<dbReference type="InterPro" id="IPR001048">
    <property type="entry name" value="Asp/Glu/Uridylate_kinase"/>
</dbReference>
<dbReference type="HAMAP" id="MF_00082">
    <property type="entry name" value="ArgB"/>
    <property type="match status" value="1"/>
</dbReference>
<feature type="domain" description="Aspartate/glutamate/uridylate kinase" evidence="10">
    <location>
        <begin position="20"/>
        <end position="270"/>
    </location>
</feature>